<dbReference type="Pfam" id="PF26330">
    <property type="entry name" value="DUF8085"/>
    <property type="match status" value="1"/>
</dbReference>
<evidence type="ECO:0000313" key="2">
    <source>
        <dbReference type="Proteomes" id="UP000016064"/>
    </source>
</evidence>
<evidence type="ECO:0000313" key="1">
    <source>
        <dbReference type="EMBL" id="EQM62255.1"/>
    </source>
</evidence>
<accession>A0ABN0MY88</accession>
<dbReference type="RefSeq" id="WP_020370591.1">
    <property type="nucleotide sequence ID" value="NZ_APJW01000004.1"/>
</dbReference>
<dbReference type="Proteomes" id="UP000016064">
    <property type="component" value="Unassembled WGS sequence"/>
</dbReference>
<keyword evidence="1" id="KW-0449">Lipoprotein</keyword>
<gene>
    <name evidence="1" type="ORF">H359_0998</name>
</gene>
<comment type="caution">
    <text evidence="1">The sequence shown here is derived from an EMBL/GenBank/DDBJ whole genome shotgun (WGS) entry which is preliminary data.</text>
</comment>
<dbReference type="PROSITE" id="PS51257">
    <property type="entry name" value="PROKAR_LIPOPROTEIN"/>
    <property type="match status" value="1"/>
</dbReference>
<protein>
    <submittedName>
        <fullName evidence="1">Lipoprotein</fullName>
    </submittedName>
</protein>
<keyword evidence="2" id="KW-1185">Reference proteome</keyword>
<name>A0ABN0MY88_9CHLA</name>
<organism evidence="1 2">
    <name type="scientific">Chlamydia ibidis 10-1398/6</name>
    <dbReference type="NCBI Taxonomy" id="1046581"/>
    <lineage>
        <taxon>Bacteria</taxon>
        <taxon>Pseudomonadati</taxon>
        <taxon>Chlamydiota</taxon>
        <taxon>Chlamydiia</taxon>
        <taxon>Chlamydiales</taxon>
        <taxon>Chlamydiaceae</taxon>
        <taxon>Chlamydia/Chlamydophila group</taxon>
        <taxon>Chlamydia</taxon>
    </lineage>
</organism>
<dbReference type="EMBL" id="APJW01000004">
    <property type="protein sequence ID" value="EQM62255.1"/>
    <property type="molecule type" value="Genomic_DNA"/>
</dbReference>
<sequence>MKNFIYKYSFGGLLLLTGLSSCCLNPCGFYASKNSKDINNESAILGESSKKPRNNREYSRRSRRLFARRNRFSRKDTHQVQVNFKQYTDQITEQDKKDISFVVTAAAEKSSVSLAMSQGEIMSALSRVREIHPLALLKFLAEHPSLIEGIKKMQGRDWIWNMFITELSNVFSEAATKGVITQDDIAAFASALGLDTGSVSTIVHGERWPELVDIVVSQPS</sequence>
<reference evidence="1 2" key="1">
    <citation type="submission" date="2013-07" db="EMBL/GenBank/DDBJ databases">
        <title>Isolation of a new Chlamydia species from the feral Sacred Ibis (Threskiornis aethiopicus): Chlamydia ibidis.</title>
        <authorList>
            <person name="Vorimore F."/>
            <person name="Hsia R.-C."/>
            <person name="Huot-Creasy H."/>
            <person name="Bastian S."/>
            <person name="Deruyter L."/>
            <person name="Passet A."/>
            <person name="Sachse K."/>
            <person name="Bavoil P."/>
            <person name="Myers G."/>
            <person name="Laroucau K."/>
        </authorList>
    </citation>
    <scope>NUCLEOTIDE SEQUENCE [LARGE SCALE GENOMIC DNA]</scope>
    <source>
        <strain evidence="1 2">10-1398/6</strain>
    </source>
</reference>
<dbReference type="InterPro" id="IPR058398">
    <property type="entry name" value="DUF8085"/>
</dbReference>
<proteinExistence type="predicted"/>